<feature type="transmembrane region" description="Helical" evidence="10">
    <location>
        <begin position="1000"/>
        <end position="1022"/>
    </location>
</feature>
<evidence type="ECO:0000256" key="4">
    <source>
        <dbReference type="ARBA" id="ARBA00022737"/>
    </source>
</evidence>
<sequence>MAFALFPSSLAWVLLLLLCGRDGVTGLAGKGLVGEGLAGEGLAGEGLAGEGLVGEGLTGEGLAGEGLAGEGLALWQRLQPSPTEGSSSRDGRGPSIWDRFRSPAATVDEASDSYRLWEEDVAALKYLGASSYAFSLSWPRLFPNGTTSGGPNAAGVAHYGRVINRLRREGIEPVVTLFHWDLPLALQEDLGGWRNKSLVDIFDDYAAFCFRTYGSRVKYWITVHNPFLVAWQGYRTGLHAPGEAGDPGATFAVAHNLIRAHAKVWHTYDRYFRPHQQGYVSITLGSHWMKPIVHQAFPANVQRCQESMEAVLGWFAEPIHGSGDYPASLKRQNPGLVPEFTQAERQLVRGTADFFALSFGPNNAQLGQALTRYDQQVSLDLRQALNWIKLEYENPRVLIMENGWFSYATVGTEDTVAIYLMKRFISQVLQAIVHDSVQVFGYTAWSLVDGFEWNDDYRMRRGLFYVDFNSPDRARLPRTSAKFYRQVIADNGFPSSEMNQDVKGRFPCDFHWGVTDTNLQVRLRPFSPQFTDPHLYLWNVTGNGVLRPVEGVRLQTRSAQCSDYLAIQKHLDLLQATGADHYSFALNWSLILPRGDPLTIDREALRYYRCMAKELRKRNIQPMVILYYPTHHSPFLGLPAPLHSAGGWLNGSIVGAFREYSKLCFRELGPWVPLWITINEPNHLSQAYNASDPYRAAHHLVLAHAAAWRLYDEEFRAQQGALVSFSLHADWVEPANPFLESDAAAAKRFLLFNLAYFLDPFLGGREGDGTRRGGDYPADVREYLREKESLGLFHLSLPRFTEQEREEVRGALDFIALNHFTTHLASHRRTNSSLRRMMDHDCWLTRDHTWPSSNQKQNLVPWGLRRVLRWSKERYGEASIFITASGVDDQASKNDQIRQFYLRSYLQEALKAYQMDGVNLRGFYAWKLQDRHGPRFGLFSSPSSSHLQSVAKGSVSVYREIIARGGAAEEKEDRGGALCGGAGTKSSCALCDAMLGNRPLLFFGACVFLTLTLLVALILFWAKRKQRGPPRAAPYRPRRPRGKGPHVFNDSCLKFSTT</sequence>
<dbReference type="Proteomes" id="UP001044222">
    <property type="component" value="Chromosome 7"/>
</dbReference>
<dbReference type="GO" id="GO:0005975">
    <property type="term" value="P:carbohydrate metabolic process"/>
    <property type="evidence" value="ECO:0007669"/>
    <property type="project" value="InterPro"/>
</dbReference>
<reference evidence="12" key="1">
    <citation type="submission" date="2021-01" db="EMBL/GenBank/DDBJ databases">
        <title>A chromosome-scale assembly of European eel, Anguilla anguilla.</title>
        <authorList>
            <person name="Henkel C."/>
            <person name="Jong-Raadsen S.A."/>
            <person name="Dufour S."/>
            <person name="Weltzien F.-A."/>
            <person name="Palstra A.P."/>
            <person name="Pelster B."/>
            <person name="Spaink H.P."/>
            <person name="Van Den Thillart G.E."/>
            <person name="Jansen H."/>
            <person name="Zahm M."/>
            <person name="Klopp C."/>
            <person name="Cedric C."/>
            <person name="Louis A."/>
            <person name="Berthelot C."/>
            <person name="Parey E."/>
            <person name="Roest Crollius H."/>
            <person name="Montfort J."/>
            <person name="Robinson-Rechavi M."/>
            <person name="Bucao C."/>
            <person name="Bouchez O."/>
            <person name="Gislard M."/>
            <person name="Lluch J."/>
            <person name="Milhes M."/>
            <person name="Lampietro C."/>
            <person name="Lopez Roques C."/>
            <person name="Donnadieu C."/>
            <person name="Braasch I."/>
            <person name="Desvignes T."/>
            <person name="Postlethwait J."/>
            <person name="Bobe J."/>
            <person name="Guiguen Y."/>
            <person name="Dirks R."/>
        </authorList>
    </citation>
    <scope>NUCLEOTIDE SEQUENCE</scope>
    <source>
        <strain evidence="12">Tag_6206</strain>
        <tissue evidence="12">Liver</tissue>
    </source>
</reference>
<dbReference type="Gene3D" id="3.20.20.80">
    <property type="entry name" value="Glycosidases"/>
    <property type="match status" value="2"/>
</dbReference>
<evidence type="ECO:0000256" key="8">
    <source>
        <dbReference type="ARBA" id="ARBA00060858"/>
    </source>
</evidence>
<dbReference type="FunFam" id="3.20.20.80:FF:000062">
    <property type="entry name" value="Klotho"/>
    <property type="match status" value="1"/>
</dbReference>
<evidence type="ECO:0000313" key="13">
    <source>
        <dbReference type="Proteomes" id="UP001044222"/>
    </source>
</evidence>
<evidence type="ECO:0000256" key="7">
    <source>
        <dbReference type="ARBA" id="ARBA00023180"/>
    </source>
</evidence>
<evidence type="ECO:0000256" key="1">
    <source>
        <dbReference type="ARBA" id="ARBA00004162"/>
    </source>
</evidence>
<feature type="signal peptide" evidence="11">
    <location>
        <begin position="1"/>
        <end position="26"/>
    </location>
</feature>
<dbReference type="FunFam" id="3.20.20.80:FF:000042">
    <property type="entry name" value="Klotho"/>
    <property type="match status" value="1"/>
</dbReference>
<keyword evidence="2" id="KW-1003">Cell membrane</keyword>
<dbReference type="InterPro" id="IPR017853">
    <property type="entry name" value="GH"/>
</dbReference>
<keyword evidence="7" id="KW-0325">Glycoprotein</keyword>
<evidence type="ECO:0000256" key="5">
    <source>
        <dbReference type="ARBA" id="ARBA00022989"/>
    </source>
</evidence>
<evidence type="ECO:0000256" key="2">
    <source>
        <dbReference type="ARBA" id="ARBA00022475"/>
    </source>
</evidence>
<comment type="caution">
    <text evidence="12">The sequence shown here is derived from an EMBL/GenBank/DDBJ whole genome shotgun (WGS) entry which is preliminary data.</text>
</comment>
<gene>
    <name evidence="12" type="ORF">ANANG_G00136990</name>
</gene>
<dbReference type="PANTHER" id="PTHR10353">
    <property type="entry name" value="GLYCOSYL HYDROLASE"/>
    <property type="match status" value="1"/>
</dbReference>
<protein>
    <recommendedName>
        <fullName evidence="14">Beta-klotho</fullName>
    </recommendedName>
</protein>
<evidence type="ECO:0000313" key="12">
    <source>
        <dbReference type="EMBL" id="KAG5845269.1"/>
    </source>
</evidence>
<dbReference type="GO" id="GO:0005886">
    <property type="term" value="C:plasma membrane"/>
    <property type="evidence" value="ECO:0007669"/>
    <property type="project" value="UniProtKB-SubCell"/>
</dbReference>
<comment type="subcellular location">
    <subcellularLocation>
        <location evidence="1">Cell membrane</location>
        <topology evidence="1">Single-pass membrane protein</topology>
    </subcellularLocation>
</comment>
<dbReference type="PRINTS" id="PR00131">
    <property type="entry name" value="GLHYDRLASE1"/>
</dbReference>
<dbReference type="InterPro" id="IPR001360">
    <property type="entry name" value="Glyco_hydro_1"/>
</dbReference>
<dbReference type="SUPFAM" id="SSF51445">
    <property type="entry name" value="(Trans)glycosidases"/>
    <property type="match status" value="2"/>
</dbReference>
<organism evidence="12 13">
    <name type="scientific">Anguilla anguilla</name>
    <name type="common">European freshwater eel</name>
    <name type="synonym">Muraena anguilla</name>
    <dbReference type="NCBI Taxonomy" id="7936"/>
    <lineage>
        <taxon>Eukaryota</taxon>
        <taxon>Metazoa</taxon>
        <taxon>Chordata</taxon>
        <taxon>Craniata</taxon>
        <taxon>Vertebrata</taxon>
        <taxon>Euteleostomi</taxon>
        <taxon>Actinopterygii</taxon>
        <taxon>Neopterygii</taxon>
        <taxon>Teleostei</taxon>
        <taxon>Anguilliformes</taxon>
        <taxon>Anguillidae</taxon>
        <taxon>Anguilla</taxon>
    </lineage>
</organism>
<dbReference type="Pfam" id="PF00232">
    <property type="entry name" value="Glyco_hydro_1"/>
    <property type="match status" value="3"/>
</dbReference>
<keyword evidence="11" id="KW-0732">Signal</keyword>
<feature type="region of interest" description="Disordered" evidence="9">
    <location>
        <begin position="1028"/>
        <end position="1048"/>
    </location>
</feature>
<keyword evidence="13" id="KW-1185">Reference proteome</keyword>
<evidence type="ECO:0008006" key="14">
    <source>
        <dbReference type="Google" id="ProtNLM"/>
    </source>
</evidence>
<proteinExistence type="inferred from homology"/>
<keyword evidence="4" id="KW-0677">Repeat</keyword>
<evidence type="ECO:0000256" key="10">
    <source>
        <dbReference type="SAM" id="Phobius"/>
    </source>
</evidence>
<keyword evidence="3 10" id="KW-0812">Transmembrane</keyword>
<dbReference type="EMBL" id="JAFIRN010000007">
    <property type="protein sequence ID" value="KAG5845269.1"/>
    <property type="molecule type" value="Genomic_DNA"/>
</dbReference>
<name>A0A9D3MA76_ANGAN</name>
<accession>A0A9D3MA76</accession>
<evidence type="ECO:0000256" key="9">
    <source>
        <dbReference type="SAM" id="MobiDB-lite"/>
    </source>
</evidence>
<evidence type="ECO:0000256" key="11">
    <source>
        <dbReference type="SAM" id="SignalP"/>
    </source>
</evidence>
<dbReference type="AlphaFoldDB" id="A0A9D3MA76"/>
<evidence type="ECO:0000256" key="3">
    <source>
        <dbReference type="ARBA" id="ARBA00022692"/>
    </source>
</evidence>
<feature type="chain" id="PRO_5039153450" description="Beta-klotho" evidence="11">
    <location>
        <begin position="27"/>
        <end position="1058"/>
    </location>
</feature>
<comment type="similarity">
    <text evidence="8">Belongs to the glycosyl hydrolase 1 family. Klotho subfamily.</text>
</comment>
<keyword evidence="6 10" id="KW-0472">Membrane</keyword>
<dbReference type="PANTHER" id="PTHR10353:SF68">
    <property type="entry name" value="BETA-KLOTHO"/>
    <property type="match status" value="1"/>
</dbReference>
<evidence type="ECO:0000256" key="6">
    <source>
        <dbReference type="ARBA" id="ARBA00023136"/>
    </source>
</evidence>
<dbReference type="GO" id="GO:0004553">
    <property type="term" value="F:hydrolase activity, hydrolyzing O-glycosyl compounds"/>
    <property type="evidence" value="ECO:0007669"/>
    <property type="project" value="InterPro"/>
</dbReference>
<keyword evidence="5 10" id="KW-1133">Transmembrane helix</keyword>